<dbReference type="EMBL" id="CAEZTM010000042">
    <property type="protein sequence ID" value="CAB4574411.1"/>
    <property type="molecule type" value="Genomic_DNA"/>
</dbReference>
<reference evidence="8" key="1">
    <citation type="submission" date="2020-05" db="EMBL/GenBank/DDBJ databases">
        <authorList>
            <person name="Chiriac C."/>
            <person name="Salcher M."/>
            <person name="Ghai R."/>
            <person name="Kavagutti S V."/>
        </authorList>
    </citation>
    <scope>NUCLEOTIDE SEQUENCE</scope>
</reference>
<evidence type="ECO:0000256" key="3">
    <source>
        <dbReference type="ARBA" id="ARBA00022692"/>
    </source>
</evidence>
<evidence type="ECO:0000259" key="7">
    <source>
        <dbReference type="Pfam" id="PF12823"/>
    </source>
</evidence>
<dbReference type="NCBIfam" id="TIGR03954">
    <property type="entry name" value="integ_memb_HG"/>
    <property type="match status" value="1"/>
</dbReference>
<comment type="subcellular location">
    <subcellularLocation>
        <location evidence="1">Cell membrane</location>
        <topology evidence="1">Multi-pass membrane protein</topology>
    </subcellularLocation>
</comment>
<dbReference type="EMBL" id="CAEZVY010000001">
    <property type="protein sequence ID" value="CAB4633212.1"/>
    <property type="molecule type" value="Genomic_DNA"/>
</dbReference>
<dbReference type="PANTHER" id="PTHR40077:SF2">
    <property type="entry name" value="MEMBRANE PROTEIN"/>
    <property type="match status" value="1"/>
</dbReference>
<dbReference type="InterPro" id="IPR023845">
    <property type="entry name" value="DUF3817_TM"/>
</dbReference>
<feature type="transmembrane region" description="Helical" evidence="6">
    <location>
        <begin position="102"/>
        <end position="121"/>
    </location>
</feature>
<dbReference type="GO" id="GO:0005886">
    <property type="term" value="C:plasma membrane"/>
    <property type="evidence" value="ECO:0007669"/>
    <property type="project" value="UniProtKB-SubCell"/>
</dbReference>
<feature type="transmembrane region" description="Helical" evidence="6">
    <location>
        <begin position="21"/>
        <end position="46"/>
    </location>
</feature>
<evidence type="ECO:0000313" key="8">
    <source>
        <dbReference type="EMBL" id="CAB4574411.1"/>
    </source>
</evidence>
<dbReference type="Pfam" id="PF12823">
    <property type="entry name" value="DUF3817"/>
    <property type="match status" value="1"/>
</dbReference>
<proteinExistence type="predicted"/>
<feature type="transmembrane region" description="Helical" evidence="6">
    <location>
        <begin position="66"/>
        <end position="90"/>
    </location>
</feature>
<evidence type="ECO:0000256" key="6">
    <source>
        <dbReference type="SAM" id="Phobius"/>
    </source>
</evidence>
<evidence type="ECO:0000256" key="5">
    <source>
        <dbReference type="ARBA" id="ARBA00023136"/>
    </source>
</evidence>
<evidence type="ECO:0000313" key="9">
    <source>
        <dbReference type="EMBL" id="CAB4633212.1"/>
    </source>
</evidence>
<evidence type="ECO:0000256" key="1">
    <source>
        <dbReference type="ARBA" id="ARBA00004651"/>
    </source>
</evidence>
<name>A0A6J6ED87_9ZZZZ</name>
<dbReference type="PANTHER" id="PTHR40077">
    <property type="entry name" value="MEMBRANE PROTEIN-RELATED"/>
    <property type="match status" value="1"/>
</dbReference>
<keyword evidence="3 6" id="KW-0812">Transmembrane</keyword>
<keyword evidence="5 6" id="KW-0472">Membrane</keyword>
<dbReference type="AlphaFoldDB" id="A0A6J6ED87"/>
<feature type="domain" description="DUF3817" evidence="7">
    <location>
        <begin position="19"/>
        <end position="127"/>
    </location>
</feature>
<evidence type="ECO:0000256" key="2">
    <source>
        <dbReference type="ARBA" id="ARBA00022475"/>
    </source>
</evidence>
<keyword evidence="2" id="KW-1003">Cell membrane</keyword>
<evidence type="ECO:0000256" key="4">
    <source>
        <dbReference type="ARBA" id="ARBA00022989"/>
    </source>
</evidence>
<accession>A0A6J6ED87</accession>
<organism evidence="8">
    <name type="scientific">freshwater metagenome</name>
    <dbReference type="NCBI Taxonomy" id="449393"/>
    <lineage>
        <taxon>unclassified sequences</taxon>
        <taxon>metagenomes</taxon>
        <taxon>ecological metagenomes</taxon>
    </lineage>
</organism>
<protein>
    <submittedName>
        <fullName evidence="8">Unannotated protein</fullName>
    </submittedName>
</protein>
<sequence length="140" mass="15684">MASPVALTGAQVERVSTALTWFTRAANVTGVLLLLLAIEIIAKYGFGRELEMLGPQGFLAFVPNDTVQAINLSSAILIAHGWFYVVYLFTCFRVWSLLRWPFWRFLWLASGGLLPVFSFFLERWAHRVVDGIIATAESDS</sequence>
<gene>
    <name evidence="8" type="ORF">UFOPK1684_00953</name>
    <name evidence="9" type="ORF">UFOPK2158_00010</name>
</gene>
<keyword evidence="4 6" id="KW-1133">Transmembrane helix</keyword>